<sequence>MARRLNVRRAIIAAVLFGLLVPGTLVGLIGGRQLYADTLRARTDEALNQYGDVLALGLQEPLWAFNPPAAHKLIEAVMRSPDVQRVVVQDTSLGVFVEEHRPERATGSTYQTTRTILHDERPLGTVRIEISDVQVMRSLRSQLIALVSVLVAQTLLAFALIALVLERRLVKPLKRVGAEADRLASGELDTPIVPQSDDEIGALEGRLESTRRSLGELLGTLGEKNLQLEVDLLERRRAEDAAQRSEAHMRLLVAQSPIAIIEIQLDGTVLAWNTAAEQIFGWRAQQAIGREITFLLPDNSALGAAELIRAGDDATGADGSGWRQELDALRQDGTRITCQWHNNVVRDAQGLPQRIVAMAEDITERKAAELRIRESRRMLQNVLDTIPVRVFWKDTESRYLGANTLFARDIGLPMSELVGRTDSQIGVRNAAGHESDDRAVMSGGELRINTEEAVTVADGSVRWHRSSKVALRDANDKVVGVLGVYDDISDRKSAELALAQSEARLRALIDYAPLGVFEYELDAGARLVLITTNRAADRILGIDCARLRGQALEEAFPGQAETPMPAALRHVARSGERYANDDFRFAVSGQLMTFDVHAFQTGPNRVAVLFREVSDLRRAASALRGLASARDSDGDPGFYSTVLTLFADAVGATRASIGLLSNEDWHPLARIGEGELGQSDTQLAELARRGEHVLLPDHSREDLTPSIAALAPSRGGYLCVPLTSADGQSFGLLSASFDKPISNPELARSLGDVFALRASTEWARQRTLNALRESQEKFSLAFNEAPVAMTLANMSNGELLDVNRAFSDLFGYSHAEAVGHTSTELGLFVEPSVRVQWVNEVAKHGYASGTDLELKDKAGRHLKTRVWARVLPDGNTDTILVNIIDMTEQLRIQREVEELNRTLEARVEQRTRDLKQTLERLQLTQNELVQAEKLAALAGLVAGVAHELNTPIGNSMMVASTLRDSTLGVHASMQTGLRRSQLNEYLNEADSATDILMRNLHRAAELISSFKQVAVDQTSQQRRTFKLEELVSEIVLTLQPTFRTTPFQVETEVQPGVRLDSYPGPLGQVLTNLIANAIIHGLEGRDSGRIRIVGGEDGENAISLTIQDNGCGIPPEHMRKIFDPFFTTKRGRQGSGLGLHIVHNIVTGILGGQISVESEVGVGTSFRVTVPRIAPYIDEAARE</sequence>
<feature type="coiled-coil region" evidence="10">
    <location>
        <begin position="900"/>
        <end position="934"/>
    </location>
</feature>
<dbReference type="PANTHER" id="PTHR43065">
    <property type="entry name" value="SENSOR HISTIDINE KINASE"/>
    <property type="match status" value="1"/>
</dbReference>
<dbReference type="RefSeq" id="WP_206255785.1">
    <property type="nucleotide sequence ID" value="NZ_CP071060.1"/>
</dbReference>
<evidence type="ECO:0000259" key="13">
    <source>
        <dbReference type="PROSITE" id="PS50112"/>
    </source>
</evidence>
<dbReference type="SUPFAM" id="SSF55785">
    <property type="entry name" value="PYP-like sensor domain (PAS domain)"/>
    <property type="match status" value="4"/>
</dbReference>
<dbReference type="NCBIfam" id="TIGR00229">
    <property type="entry name" value="sensory_box"/>
    <property type="match status" value="3"/>
</dbReference>
<keyword evidence="5" id="KW-0808">Transferase</keyword>
<evidence type="ECO:0000256" key="11">
    <source>
        <dbReference type="SAM" id="Phobius"/>
    </source>
</evidence>
<feature type="domain" description="PAC" evidence="14">
    <location>
        <begin position="448"/>
        <end position="500"/>
    </location>
</feature>
<evidence type="ECO:0000259" key="15">
    <source>
        <dbReference type="PROSITE" id="PS50885"/>
    </source>
</evidence>
<dbReference type="EC" id="2.7.13.3" evidence="3"/>
<keyword evidence="8" id="KW-0067">ATP-binding</keyword>
<evidence type="ECO:0000256" key="10">
    <source>
        <dbReference type="SAM" id="Coils"/>
    </source>
</evidence>
<dbReference type="InterPro" id="IPR000700">
    <property type="entry name" value="PAS-assoc_C"/>
</dbReference>
<feature type="domain" description="PAS" evidence="13">
    <location>
        <begin position="375"/>
        <end position="421"/>
    </location>
</feature>
<dbReference type="InterPro" id="IPR003660">
    <property type="entry name" value="HAMP_dom"/>
</dbReference>
<dbReference type="PROSITE" id="PS50112">
    <property type="entry name" value="PAS"/>
    <property type="match status" value="3"/>
</dbReference>
<dbReference type="Pfam" id="PF02518">
    <property type="entry name" value="HATPase_c"/>
    <property type="match status" value="1"/>
</dbReference>
<dbReference type="SMART" id="SM00387">
    <property type="entry name" value="HATPase_c"/>
    <property type="match status" value="1"/>
</dbReference>
<reference evidence="16 17" key="1">
    <citation type="submission" date="2021-02" db="EMBL/GenBank/DDBJ databases">
        <title>Niveibacterium changnyeongensis HC41.</title>
        <authorList>
            <person name="Kang M."/>
        </authorList>
    </citation>
    <scope>NUCLEOTIDE SEQUENCE [LARGE SCALE GENOMIC DNA]</scope>
    <source>
        <strain evidence="16 17">HC41</strain>
    </source>
</reference>
<dbReference type="EMBL" id="CP071060">
    <property type="protein sequence ID" value="QSI78428.1"/>
    <property type="molecule type" value="Genomic_DNA"/>
</dbReference>
<dbReference type="InterPro" id="IPR003594">
    <property type="entry name" value="HATPase_dom"/>
</dbReference>
<dbReference type="Pfam" id="PF13188">
    <property type="entry name" value="PAS_8"/>
    <property type="match status" value="1"/>
</dbReference>
<protein>
    <recommendedName>
        <fullName evidence="3">histidine kinase</fullName>
        <ecNumber evidence="3">2.7.13.3</ecNumber>
    </recommendedName>
</protein>
<dbReference type="InterPro" id="IPR013767">
    <property type="entry name" value="PAS_fold"/>
</dbReference>
<evidence type="ECO:0000256" key="4">
    <source>
        <dbReference type="ARBA" id="ARBA00022553"/>
    </source>
</evidence>
<feature type="domain" description="HAMP" evidence="15">
    <location>
        <begin position="167"/>
        <end position="219"/>
    </location>
</feature>
<keyword evidence="4" id="KW-0597">Phosphoprotein</keyword>
<dbReference type="SUPFAM" id="SSF158472">
    <property type="entry name" value="HAMP domain-like"/>
    <property type="match status" value="1"/>
</dbReference>
<dbReference type="SMART" id="SM00086">
    <property type="entry name" value="PAC"/>
    <property type="match status" value="3"/>
</dbReference>
<dbReference type="SMART" id="SM00091">
    <property type="entry name" value="PAS"/>
    <property type="match status" value="3"/>
</dbReference>
<dbReference type="PROSITE" id="PS50113">
    <property type="entry name" value="PAC"/>
    <property type="match status" value="2"/>
</dbReference>
<comment type="subcellular location">
    <subcellularLocation>
        <location evidence="2">Membrane</location>
    </subcellularLocation>
</comment>
<keyword evidence="11" id="KW-0812">Transmembrane</keyword>
<dbReference type="Gene3D" id="3.30.565.10">
    <property type="entry name" value="Histidine kinase-like ATPase, C-terminal domain"/>
    <property type="match status" value="1"/>
</dbReference>
<feature type="transmembrane region" description="Helical" evidence="11">
    <location>
        <begin position="143"/>
        <end position="165"/>
    </location>
</feature>
<dbReference type="Gene3D" id="3.30.450.40">
    <property type="match status" value="1"/>
</dbReference>
<keyword evidence="11" id="KW-1133">Transmembrane helix</keyword>
<keyword evidence="17" id="KW-1185">Reference proteome</keyword>
<feature type="domain" description="PAS" evidence="13">
    <location>
        <begin position="774"/>
        <end position="832"/>
    </location>
</feature>
<organism evidence="16 17">
    <name type="scientific">Niveibacterium microcysteis</name>
    <dbReference type="NCBI Taxonomy" id="2811415"/>
    <lineage>
        <taxon>Bacteria</taxon>
        <taxon>Pseudomonadati</taxon>
        <taxon>Pseudomonadota</taxon>
        <taxon>Betaproteobacteria</taxon>
        <taxon>Rhodocyclales</taxon>
        <taxon>Rhodocyclaceae</taxon>
        <taxon>Niveibacterium</taxon>
    </lineage>
</organism>
<dbReference type="InterPro" id="IPR004358">
    <property type="entry name" value="Sig_transdc_His_kin-like_C"/>
</dbReference>
<dbReference type="InterPro" id="IPR036097">
    <property type="entry name" value="HisK_dim/P_sf"/>
</dbReference>
<dbReference type="InterPro" id="IPR029016">
    <property type="entry name" value="GAF-like_dom_sf"/>
</dbReference>
<evidence type="ECO:0000256" key="7">
    <source>
        <dbReference type="ARBA" id="ARBA00022777"/>
    </source>
</evidence>
<dbReference type="SUPFAM" id="SSF47384">
    <property type="entry name" value="Homodimeric domain of signal transducing histidine kinase"/>
    <property type="match status" value="1"/>
</dbReference>
<dbReference type="SUPFAM" id="SSF55781">
    <property type="entry name" value="GAF domain-like"/>
    <property type="match status" value="1"/>
</dbReference>
<accession>A0ABX7M9N2</accession>
<evidence type="ECO:0000259" key="12">
    <source>
        <dbReference type="PROSITE" id="PS50109"/>
    </source>
</evidence>
<evidence type="ECO:0000256" key="6">
    <source>
        <dbReference type="ARBA" id="ARBA00022741"/>
    </source>
</evidence>
<dbReference type="Gene3D" id="1.10.287.130">
    <property type="match status" value="1"/>
</dbReference>
<dbReference type="InterPro" id="IPR035965">
    <property type="entry name" value="PAS-like_dom_sf"/>
</dbReference>
<dbReference type="PROSITE" id="PS50109">
    <property type="entry name" value="HIS_KIN"/>
    <property type="match status" value="1"/>
</dbReference>
<evidence type="ECO:0000313" key="16">
    <source>
        <dbReference type="EMBL" id="QSI78428.1"/>
    </source>
</evidence>
<evidence type="ECO:0000256" key="8">
    <source>
        <dbReference type="ARBA" id="ARBA00022840"/>
    </source>
</evidence>
<evidence type="ECO:0000259" key="14">
    <source>
        <dbReference type="PROSITE" id="PS50113"/>
    </source>
</evidence>
<keyword evidence="11" id="KW-0472">Membrane</keyword>
<keyword evidence="9" id="KW-0902">Two-component regulatory system</keyword>
<dbReference type="InterPro" id="IPR013656">
    <property type="entry name" value="PAS_4"/>
</dbReference>
<gene>
    <name evidence="16" type="ORF">JY500_07390</name>
</gene>
<evidence type="ECO:0000256" key="3">
    <source>
        <dbReference type="ARBA" id="ARBA00012438"/>
    </source>
</evidence>
<dbReference type="InterPro" id="IPR003661">
    <property type="entry name" value="HisK_dim/P_dom"/>
</dbReference>
<dbReference type="Gene3D" id="3.30.450.20">
    <property type="entry name" value="PAS domain"/>
    <property type="match status" value="4"/>
</dbReference>
<evidence type="ECO:0000313" key="17">
    <source>
        <dbReference type="Proteomes" id="UP000663570"/>
    </source>
</evidence>
<comment type="catalytic activity">
    <reaction evidence="1">
        <text>ATP + protein L-histidine = ADP + protein N-phospho-L-histidine.</text>
        <dbReference type="EC" id="2.7.13.3"/>
    </reaction>
</comment>
<evidence type="ECO:0000256" key="5">
    <source>
        <dbReference type="ARBA" id="ARBA00022679"/>
    </source>
</evidence>
<dbReference type="Proteomes" id="UP000663570">
    <property type="component" value="Chromosome"/>
</dbReference>
<dbReference type="CDD" id="cd00082">
    <property type="entry name" value="HisKA"/>
    <property type="match status" value="1"/>
</dbReference>
<dbReference type="SMART" id="SM00304">
    <property type="entry name" value="HAMP"/>
    <property type="match status" value="1"/>
</dbReference>
<name>A0ABX7M9N2_9RHOO</name>
<dbReference type="PROSITE" id="PS50885">
    <property type="entry name" value="HAMP"/>
    <property type="match status" value="1"/>
</dbReference>
<evidence type="ECO:0000256" key="2">
    <source>
        <dbReference type="ARBA" id="ARBA00004370"/>
    </source>
</evidence>
<dbReference type="InterPro" id="IPR036890">
    <property type="entry name" value="HATPase_C_sf"/>
</dbReference>
<proteinExistence type="predicted"/>
<dbReference type="PRINTS" id="PR00344">
    <property type="entry name" value="BCTRLSENSOR"/>
</dbReference>
<dbReference type="CDD" id="cd06225">
    <property type="entry name" value="HAMP"/>
    <property type="match status" value="1"/>
</dbReference>
<dbReference type="Pfam" id="PF08448">
    <property type="entry name" value="PAS_4"/>
    <property type="match status" value="1"/>
</dbReference>
<keyword evidence="10" id="KW-0175">Coiled coil</keyword>
<dbReference type="InterPro" id="IPR001610">
    <property type="entry name" value="PAC"/>
</dbReference>
<feature type="domain" description="Histidine kinase" evidence="12">
    <location>
        <begin position="943"/>
        <end position="1174"/>
    </location>
</feature>
<dbReference type="Pfam" id="PF00989">
    <property type="entry name" value="PAS"/>
    <property type="match status" value="1"/>
</dbReference>
<dbReference type="InterPro" id="IPR000014">
    <property type="entry name" value="PAS"/>
</dbReference>
<dbReference type="SUPFAM" id="SSF55874">
    <property type="entry name" value="ATPase domain of HSP90 chaperone/DNA topoisomerase II/histidine kinase"/>
    <property type="match status" value="1"/>
</dbReference>
<keyword evidence="7" id="KW-0418">Kinase</keyword>
<feature type="domain" description="PAS" evidence="13">
    <location>
        <begin position="245"/>
        <end position="299"/>
    </location>
</feature>
<feature type="domain" description="PAC" evidence="14">
    <location>
        <begin position="322"/>
        <end position="374"/>
    </location>
</feature>
<evidence type="ECO:0000256" key="1">
    <source>
        <dbReference type="ARBA" id="ARBA00000085"/>
    </source>
</evidence>
<dbReference type="Gene3D" id="6.10.340.10">
    <property type="match status" value="1"/>
</dbReference>
<keyword evidence="6" id="KW-0547">Nucleotide-binding</keyword>
<dbReference type="Pfam" id="PF00672">
    <property type="entry name" value="HAMP"/>
    <property type="match status" value="1"/>
</dbReference>
<evidence type="ECO:0000256" key="9">
    <source>
        <dbReference type="ARBA" id="ARBA00023012"/>
    </source>
</evidence>
<dbReference type="InterPro" id="IPR005467">
    <property type="entry name" value="His_kinase_dom"/>
</dbReference>
<dbReference type="CDD" id="cd00130">
    <property type="entry name" value="PAS"/>
    <property type="match status" value="2"/>
</dbReference>